<proteinExistence type="predicted"/>
<gene>
    <name evidence="2" type="ORF">DW672_04960</name>
</gene>
<dbReference type="Pfam" id="PF20020">
    <property type="entry name" value="DUF6431"/>
    <property type="match status" value="1"/>
</dbReference>
<dbReference type="AlphaFoldDB" id="A0A414P6V9"/>
<evidence type="ECO:0000259" key="1">
    <source>
        <dbReference type="Pfam" id="PF20020"/>
    </source>
</evidence>
<feature type="domain" description="DUF6431" evidence="1">
    <location>
        <begin position="9"/>
        <end position="95"/>
    </location>
</feature>
<reference evidence="2 3" key="1">
    <citation type="submission" date="2018-08" db="EMBL/GenBank/DDBJ databases">
        <title>A genome reference for cultivated species of the human gut microbiota.</title>
        <authorList>
            <person name="Zou Y."/>
            <person name="Xue W."/>
            <person name="Luo G."/>
        </authorList>
    </citation>
    <scope>NUCLEOTIDE SEQUENCE [LARGE SCALE GENOMIC DNA]</scope>
    <source>
        <strain evidence="2 3">AM25-1LB</strain>
    </source>
</reference>
<comment type="caution">
    <text evidence="2">The sequence shown here is derived from an EMBL/GenBank/DDBJ whole genome shotgun (WGS) entry which is preliminary data.</text>
</comment>
<dbReference type="InterPro" id="IPR045536">
    <property type="entry name" value="DUF6431"/>
</dbReference>
<protein>
    <recommendedName>
        <fullName evidence="1">DUF6431 domain-containing protein</fullName>
    </recommendedName>
</protein>
<name>A0A414P6V9_9FIRM</name>
<dbReference type="Proteomes" id="UP000284902">
    <property type="component" value="Unassembled WGS sequence"/>
</dbReference>
<evidence type="ECO:0000313" key="3">
    <source>
        <dbReference type="Proteomes" id="UP000284902"/>
    </source>
</evidence>
<accession>A0A414P6V9</accession>
<organism evidence="2 3">
    <name type="scientific">[Ruminococcus] lactaris</name>
    <dbReference type="NCBI Taxonomy" id="46228"/>
    <lineage>
        <taxon>Bacteria</taxon>
        <taxon>Bacillati</taxon>
        <taxon>Bacillota</taxon>
        <taxon>Clostridia</taxon>
        <taxon>Lachnospirales</taxon>
        <taxon>Lachnospiraceae</taxon>
        <taxon>Mediterraneibacter</taxon>
    </lineage>
</organism>
<dbReference type="EMBL" id="QRHG01000009">
    <property type="protein sequence ID" value="RHF61851.1"/>
    <property type="molecule type" value="Genomic_DNA"/>
</dbReference>
<sequence length="104" mass="12248">MISNNTSTCQDCGGKLKYYDKVRRIVRTKGRVSKWVNVPRYQCSECGCIHRYLPDYIYPYKQYESEIIAGVIEGLITCETFGYEDYPCEMTMIRWKAHKSQLLL</sequence>
<dbReference type="RefSeq" id="WP_117567426.1">
    <property type="nucleotide sequence ID" value="NZ_JAJBRS010000012.1"/>
</dbReference>
<evidence type="ECO:0000313" key="2">
    <source>
        <dbReference type="EMBL" id="RHF61851.1"/>
    </source>
</evidence>